<feature type="domain" description="4Fe-4S ferredoxin-type" evidence="8">
    <location>
        <begin position="30"/>
        <end position="59"/>
    </location>
</feature>
<dbReference type="InterPro" id="IPR052375">
    <property type="entry name" value="Complex_I_20kDa-like"/>
</dbReference>
<accession>A0A857DJS4</accession>
<evidence type="ECO:0000256" key="7">
    <source>
        <dbReference type="ARBA" id="ARBA00023014"/>
    </source>
</evidence>
<dbReference type="GO" id="GO:0051539">
    <property type="term" value="F:4 iron, 4 sulfur cluster binding"/>
    <property type="evidence" value="ECO:0007669"/>
    <property type="project" value="UniProtKB-KW"/>
</dbReference>
<dbReference type="SUPFAM" id="SSF54862">
    <property type="entry name" value="4Fe-4S ferredoxins"/>
    <property type="match status" value="1"/>
</dbReference>
<keyword evidence="4" id="KW-0004">4Fe-4S</keyword>
<dbReference type="SUPFAM" id="SSF56770">
    <property type="entry name" value="HydA/Nqo6-like"/>
    <property type="match status" value="1"/>
</dbReference>
<reference evidence="9 10" key="1">
    <citation type="submission" date="2019-12" db="EMBL/GenBank/DDBJ databases">
        <title>Sequence classification of anaerobic respiratory reductive dehalogenases: First we see many, then we see few.</title>
        <authorList>
            <person name="Molenda O."/>
            <person name="Puentes Jacome L.A."/>
            <person name="Cao X."/>
            <person name="Nesbo C.L."/>
            <person name="Tang S."/>
            <person name="Morson N."/>
            <person name="Patron J."/>
            <person name="Lomheim L."/>
            <person name="Wishart D.S."/>
            <person name="Edwards E.A."/>
        </authorList>
    </citation>
    <scope>NUCLEOTIDE SEQUENCE [LARGE SCALE GENOMIC DNA]</scope>
    <source>
        <strain evidence="9 10">12DCA</strain>
    </source>
</reference>
<dbReference type="GO" id="GO:0016491">
    <property type="term" value="F:oxidoreductase activity"/>
    <property type="evidence" value="ECO:0007669"/>
    <property type="project" value="UniProtKB-KW"/>
</dbReference>
<sequence>MFKTLKKIIQYPRLTQEYPKVPASGGPFLGQTEINPEKCNFCGECVLRCPSQAIVMAKEAGIIGINYDACIFCVLCEEVCPTGAVTTTNQFELAEKDKAMLHVDKTVAVKNQTLIIDENNLPDTSYKAVCMDLEAKIKKMFGRSLQIREVDSGSCNGCDYEINALNNPVNDIERLGISFVASPRHADMLLVTGTATRNMQLALVKTYHAAPDPKLVVAVGACACSGGIFKDSYATSNGIDSLVPVDVYIPGCPPRPQAIIYGILKALDRMK</sequence>
<evidence type="ECO:0000256" key="6">
    <source>
        <dbReference type="ARBA" id="ARBA00023004"/>
    </source>
</evidence>
<dbReference type="RefSeq" id="WP_019226104.1">
    <property type="nucleotide sequence ID" value="NZ_CP046996.1"/>
</dbReference>
<dbReference type="Gene3D" id="3.40.50.12280">
    <property type="match status" value="1"/>
</dbReference>
<evidence type="ECO:0000256" key="2">
    <source>
        <dbReference type="ARBA" id="ARBA00009173"/>
    </source>
</evidence>
<keyword evidence="9" id="KW-0560">Oxidoreductase</keyword>
<dbReference type="Proteomes" id="UP000430508">
    <property type="component" value="Chromosome"/>
</dbReference>
<dbReference type="GO" id="GO:0008137">
    <property type="term" value="F:NADH dehydrogenase (ubiquinone) activity"/>
    <property type="evidence" value="ECO:0007669"/>
    <property type="project" value="InterPro"/>
</dbReference>
<evidence type="ECO:0000256" key="1">
    <source>
        <dbReference type="ARBA" id="ARBA00001966"/>
    </source>
</evidence>
<proteinExistence type="inferred from homology"/>
<dbReference type="Gene3D" id="3.30.70.20">
    <property type="match status" value="2"/>
</dbReference>
<comment type="similarity">
    <text evidence="2">Belongs to the complex I 20 kDa subunit family.</text>
</comment>
<dbReference type="InterPro" id="IPR017896">
    <property type="entry name" value="4Fe4S_Fe-S-bd"/>
</dbReference>
<evidence type="ECO:0000313" key="9">
    <source>
        <dbReference type="EMBL" id="QHA00615.1"/>
    </source>
</evidence>
<dbReference type="InterPro" id="IPR017900">
    <property type="entry name" value="4Fe4S_Fe_S_CS"/>
</dbReference>
<keyword evidence="7" id="KW-0411">Iron-sulfur</keyword>
<dbReference type="PROSITE" id="PS00198">
    <property type="entry name" value="4FE4S_FER_1"/>
    <property type="match status" value="2"/>
</dbReference>
<comment type="similarity">
    <text evidence="3">Belongs to the FrhG family.</text>
</comment>
<dbReference type="EC" id="1.6.5.11" evidence="9"/>
<dbReference type="PANTHER" id="PTHR42989:SF1">
    <property type="entry name" value="FORMATE HYDROGENLYASE SUBUNIT 7-RELATED"/>
    <property type="match status" value="1"/>
</dbReference>
<dbReference type="AlphaFoldDB" id="A0A857DJS4"/>
<dbReference type="EMBL" id="CP046996">
    <property type="protein sequence ID" value="QHA00615.1"/>
    <property type="molecule type" value="Genomic_DNA"/>
</dbReference>
<evidence type="ECO:0000256" key="5">
    <source>
        <dbReference type="ARBA" id="ARBA00022723"/>
    </source>
</evidence>
<dbReference type="GO" id="GO:0048038">
    <property type="term" value="F:quinone binding"/>
    <property type="evidence" value="ECO:0007669"/>
    <property type="project" value="InterPro"/>
</dbReference>
<dbReference type="PROSITE" id="PS01150">
    <property type="entry name" value="COMPLEX1_20K"/>
    <property type="match status" value="1"/>
</dbReference>
<evidence type="ECO:0000256" key="4">
    <source>
        <dbReference type="ARBA" id="ARBA00022485"/>
    </source>
</evidence>
<name>A0A857DJS4_9FIRM</name>
<dbReference type="InterPro" id="IPR006138">
    <property type="entry name" value="NADH_UQ_OxRdtase_20Kd_su"/>
</dbReference>
<evidence type="ECO:0000256" key="3">
    <source>
        <dbReference type="ARBA" id="ARBA00010870"/>
    </source>
</evidence>
<dbReference type="GO" id="GO:0046872">
    <property type="term" value="F:metal ion binding"/>
    <property type="evidence" value="ECO:0007669"/>
    <property type="project" value="UniProtKB-KW"/>
</dbReference>
<dbReference type="NCBIfam" id="NF005012">
    <property type="entry name" value="PRK06411.1"/>
    <property type="match status" value="1"/>
</dbReference>
<comment type="cofactor">
    <cofactor evidence="1">
        <name>[4Fe-4S] cluster</name>
        <dbReference type="ChEBI" id="CHEBI:49883"/>
    </cofactor>
</comment>
<organism evidence="9 10">
    <name type="scientific">Dehalobacter restrictus</name>
    <dbReference type="NCBI Taxonomy" id="55583"/>
    <lineage>
        <taxon>Bacteria</taxon>
        <taxon>Bacillati</taxon>
        <taxon>Bacillota</taxon>
        <taxon>Clostridia</taxon>
        <taxon>Eubacteriales</taxon>
        <taxon>Desulfitobacteriaceae</taxon>
        <taxon>Dehalobacter</taxon>
    </lineage>
</organism>
<evidence type="ECO:0000313" key="10">
    <source>
        <dbReference type="Proteomes" id="UP000430508"/>
    </source>
</evidence>
<dbReference type="PROSITE" id="PS51379">
    <property type="entry name" value="4FE4S_FER_2"/>
    <property type="match status" value="2"/>
</dbReference>
<feature type="domain" description="4Fe-4S ferredoxin-type" evidence="8">
    <location>
        <begin position="61"/>
        <end position="90"/>
    </location>
</feature>
<evidence type="ECO:0000259" key="8">
    <source>
        <dbReference type="PROSITE" id="PS51379"/>
    </source>
</evidence>
<dbReference type="Pfam" id="PF13237">
    <property type="entry name" value="Fer4_10"/>
    <property type="match status" value="1"/>
</dbReference>
<dbReference type="Pfam" id="PF01058">
    <property type="entry name" value="Oxidored_q6"/>
    <property type="match status" value="1"/>
</dbReference>
<gene>
    <name evidence="9" type="primary">nuoB</name>
    <name evidence="9" type="ORF">GQ588_08215</name>
</gene>
<dbReference type="InterPro" id="IPR006137">
    <property type="entry name" value="NADH_UbQ_OxRdtase-like_20kDa"/>
</dbReference>
<dbReference type="PANTHER" id="PTHR42989">
    <property type="entry name" value="HYDROGENASE-4 COMPONENT I"/>
    <property type="match status" value="1"/>
</dbReference>
<protein>
    <submittedName>
        <fullName evidence="9">NADH-quinone oxidoreductase subunit NuoB</fullName>
        <ecNumber evidence="9">1.6.5.11</ecNumber>
    </submittedName>
</protein>
<keyword evidence="6" id="KW-0408">Iron</keyword>
<keyword evidence="5" id="KW-0479">Metal-binding</keyword>